<keyword evidence="1" id="KW-0732">Signal</keyword>
<evidence type="ECO:0000256" key="1">
    <source>
        <dbReference type="SAM" id="SignalP"/>
    </source>
</evidence>
<evidence type="ECO:0000313" key="2">
    <source>
        <dbReference type="EMBL" id="EFI27923.1"/>
    </source>
</evidence>
<feature type="chain" id="PRO_5003087723" evidence="1">
    <location>
        <begin position="20"/>
        <end position="190"/>
    </location>
</feature>
<keyword evidence="3" id="KW-1185">Reference proteome</keyword>
<dbReference type="OrthoDB" id="3362246at2759"/>
<dbReference type="EMBL" id="AACS02000004">
    <property type="protein sequence ID" value="EFI27923.1"/>
    <property type="molecule type" value="Genomic_DNA"/>
</dbReference>
<dbReference type="eggNOG" id="ENOG502S9QR">
    <property type="taxonomic scope" value="Eukaryota"/>
</dbReference>
<dbReference type="GeneID" id="9378341"/>
<sequence>MKILAAIAALISAIPAISGLVINTPSGVVQCQPIMITFGSGSAPYYISAIPAGQVSASPLRTWDPTNAQSLTWNVDMAGGTAISFIVKDSTGAQAYSDQVTIQGSNDSSCLNASSTAAHATASAVATGSAASHASGAVEATTASAGRAAATQTTSSNAANGNAVHTSGGFQMDVGAHWVGVVGVIGGLLL</sequence>
<dbReference type="AlphaFoldDB" id="D6RM25"/>
<dbReference type="Proteomes" id="UP000001861">
    <property type="component" value="Unassembled WGS sequence"/>
</dbReference>
<dbReference type="RefSeq" id="XP_002911417.1">
    <property type="nucleotide sequence ID" value="XM_002911371.1"/>
</dbReference>
<accession>D6RM25</accession>
<dbReference type="PANTHER" id="PTHR37487:SF2">
    <property type="entry name" value="EXPRESSED PROTEIN"/>
    <property type="match status" value="1"/>
</dbReference>
<proteinExistence type="predicted"/>
<comment type="caution">
    <text evidence="2">The sequence shown here is derived from an EMBL/GenBank/DDBJ whole genome shotgun (WGS) entry which is preliminary data.</text>
</comment>
<dbReference type="InParanoid" id="D6RM25"/>
<organism evidence="2 3">
    <name type="scientific">Coprinopsis cinerea (strain Okayama-7 / 130 / ATCC MYA-4618 / FGSC 9003)</name>
    <name type="common">Inky cap fungus</name>
    <name type="synonym">Hormographiella aspergillata</name>
    <dbReference type="NCBI Taxonomy" id="240176"/>
    <lineage>
        <taxon>Eukaryota</taxon>
        <taxon>Fungi</taxon>
        <taxon>Dikarya</taxon>
        <taxon>Basidiomycota</taxon>
        <taxon>Agaricomycotina</taxon>
        <taxon>Agaricomycetes</taxon>
        <taxon>Agaricomycetidae</taxon>
        <taxon>Agaricales</taxon>
        <taxon>Agaricineae</taxon>
        <taxon>Psathyrellaceae</taxon>
        <taxon>Coprinopsis</taxon>
    </lineage>
</organism>
<dbReference type="PANTHER" id="PTHR37487">
    <property type="entry name" value="CHROMOSOME 1, WHOLE GENOME SHOTGUN SEQUENCE"/>
    <property type="match status" value="1"/>
</dbReference>
<dbReference type="VEuPathDB" id="FungiDB:CC1G_14414"/>
<dbReference type="OMA" id="IIECQPA"/>
<dbReference type="HOGENOM" id="CLU_063099_1_1_1"/>
<protein>
    <submittedName>
        <fullName evidence="2">Uncharacterized protein</fullName>
    </submittedName>
</protein>
<name>D6RM25_COPC7</name>
<feature type="signal peptide" evidence="1">
    <location>
        <begin position="1"/>
        <end position="19"/>
    </location>
</feature>
<dbReference type="KEGG" id="cci:CC1G_14414"/>
<reference evidence="2 3" key="1">
    <citation type="journal article" date="2010" name="Proc. Natl. Acad. Sci. U.S.A.">
        <title>Insights into evolution of multicellular fungi from the assembled chromosomes of the mushroom Coprinopsis cinerea (Coprinus cinereus).</title>
        <authorList>
            <person name="Stajich J.E."/>
            <person name="Wilke S.K."/>
            <person name="Ahren D."/>
            <person name="Au C.H."/>
            <person name="Birren B.W."/>
            <person name="Borodovsky M."/>
            <person name="Burns C."/>
            <person name="Canback B."/>
            <person name="Casselton L.A."/>
            <person name="Cheng C.K."/>
            <person name="Deng J."/>
            <person name="Dietrich F.S."/>
            <person name="Fargo D.C."/>
            <person name="Farman M.L."/>
            <person name="Gathman A.C."/>
            <person name="Goldberg J."/>
            <person name="Guigo R."/>
            <person name="Hoegger P.J."/>
            <person name="Hooker J.B."/>
            <person name="Huggins A."/>
            <person name="James T.Y."/>
            <person name="Kamada T."/>
            <person name="Kilaru S."/>
            <person name="Kodira C."/>
            <person name="Kues U."/>
            <person name="Kupfer D."/>
            <person name="Kwan H.S."/>
            <person name="Lomsadze A."/>
            <person name="Li W."/>
            <person name="Lilly W.W."/>
            <person name="Ma L.J."/>
            <person name="Mackey A.J."/>
            <person name="Manning G."/>
            <person name="Martin F."/>
            <person name="Muraguchi H."/>
            <person name="Natvig D.O."/>
            <person name="Palmerini H."/>
            <person name="Ramesh M.A."/>
            <person name="Rehmeyer C.J."/>
            <person name="Roe B.A."/>
            <person name="Shenoy N."/>
            <person name="Stanke M."/>
            <person name="Ter-Hovhannisyan V."/>
            <person name="Tunlid A."/>
            <person name="Velagapudi R."/>
            <person name="Vision T.J."/>
            <person name="Zeng Q."/>
            <person name="Zolan M.E."/>
            <person name="Pukkila P.J."/>
        </authorList>
    </citation>
    <scope>NUCLEOTIDE SEQUENCE [LARGE SCALE GENOMIC DNA]</scope>
    <source>
        <strain evidence="3">Okayama-7 / 130 / ATCC MYA-4618 / FGSC 9003</strain>
    </source>
</reference>
<evidence type="ECO:0000313" key="3">
    <source>
        <dbReference type="Proteomes" id="UP000001861"/>
    </source>
</evidence>
<gene>
    <name evidence="2" type="ORF">CC1G_14414</name>
</gene>